<dbReference type="EMBL" id="CP021112">
    <property type="protein sequence ID" value="ARP98493.1"/>
    <property type="molecule type" value="Genomic_DNA"/>
</dbReference>
<comment type="subcellular location">
    <subcellularLocation>
        <location evidence="1 7">Cell membrane</location>
        <topology evidence="1 7">Multi-pass membrane protein</topology>
    </subcellularLocation>
</comment>
<keyword evidence="6 7" id="KW-0472">Membrane</keyword>
<feature type="transmembrane region" description="Helical" evidence="7">
    <location>
        <begin position="122"/>
        <end position="143"/>
    </location>
</feature>
<dbReference type="KEGG" id="psin:CAK95_04880"/>
<gene>
    <name evidence="8" type="ORF">CAK95_04880</name>
</gene>
<dbReference type="Gene3D" id="1.10.3720.10">
    <property type="entry name" value="MetI-like"/>
    <property type="match status" value="1"/>
</dbReference>
<name>A0A1W6ZM45_9HYPH</name>
<feature type="transmembrane region" description="Helical" evidence="7">
    <location>
        <begin position="244"/>
        <end position="271"/>
    </location>
</feature>
<dbReference type="PANTHER" id="PTHR30151">
    <property type="entry name" value="ALKANE SULFONATE ABC TRANSPORTER-RELATED, MEMBRANE SUBUNIT"/>
    <property type="match status" value="1"/>
</dbReference>
<keyword evidence="9" id="KW-1185">Reference proteome</keyword>
<evidence type="ECO:0000256" key="1">
    <source>
        <dbReference type="ARBA" id="ARBA00004651"/>
    </source>
</evidence>
<dbReference type="OrthoDB" id="9786495at2"/>
<evidence type="ECO:0000313" key="8">
    <source>
        <dbReference type="EMBL" id="ARP98493.1"/>
    </source>
</evidence>
<dbReference type="InterPro" id="IPR000515">
    <property type="entry name" value="MetI-like"/>
</dbReference>
<evidence type="ECO:0000313" key="9">
    <source>
        <dbReference type="Proteomes" id="UP000194137"/>
    </source>
</evidence>
<dbReference type="PROSITE" id="PS50928">
    <property type="entry name" value="ABC_TM1"/>
    <property type="match status" value="1"/>
</dbReference>
<dbReference type="InterPro" id="IPR035906">
    <property type="entry name" value="MetI-like_sf"/>
</dbReference>
<feature type="transmembrane region" description="Helical" evidence="7">
    <location>
        <begin position="149"/>
        <end position="168"/>
    </location>
</feature>
<reference evidence="8 9" key="1">
    <citation type="submission" date="2017-05" db="EMBL/GenBank/DDBJ databases">
        <title>Full genome sequence of Pseudorhodoplanes sinuspersici.</title>
        <authorList>
            <person name="Dastgheib S.M.M."/>
            <person name="Shavandi M."/>
            <person name="Tirandaz H."/>
        </authorList>
    </citation>
    <scope>NUCLEOTIDE SEQUENCE [LARGE SCALE GENOMIC DNA]</scope>
    <source>
        <strain evidence="8 9">RIPI110</strain>
    </source>
</reference>
<evidence type="ECO:0000256" key="3">
    <source>
        <dbReference type="ARBA" id="ARBA00022475"/>
    </source>
</evidence>
<dbReference type="SUPFAM" id="SSF161098">
    <property type="entry name" value="MetI-like"/>
    <property type="match status" value="1"/>
</dbReference>
<dbReference type="AlphaFoldDB" id="A0A1W6ZM45"/>
<dbReference type="CDD" id="cd06261">
    <property type="entry name" value="TM_PBP2"/>
    <property type="match status" value="1"/>
</dbReference>
<accession>A0A1W6ZM45</accession>
<keyword evidence="3" id="KW-1003">Cell membrane</keyword>
<dbReference type="GO" id="GO:0005886">
    <property type="term" value="C:plasma membrane"/>
    <property type="evidence" value="ECO:0007669"/>
    <property type="project" value="UniProtKB-SubCell"/>
</dbReference>
<feature type="transmembrane region" description="Helical" evidence="7">
    <location>
        <begin position="202"/>
        <end position="224"/>
    </location>
</feature>
<feature type="transmembrane region" description="Helical" evidence="7">
    <location>
        <begin position="91"/>
        <end position="110"/>
    </location>
</feature>
<dbReference type="RefSeq" id="WP_086086916.1">
    <property type="nucleotide sequence ID" value="NZ_CP021112.1"/>
</dbReference>
<comment type="similarity">
    <text evidence="7">Belongs to the binding-protein-dependent transport system permease family.</text>
</comment>
<dbReference type="STRING" id="1235591.CAK95_04880"/>
<organism evidence="8 9">
    <name type="scientific">Pseudorhodoplanes sinuspersici</name>
    <dbReference type="NCBI Taxonomy" id="1235591"/>
    <lineage>
        <taxon>Bacteria</taxon>
        <taxon>Pseudomonadati</taxon>
        <taxon>Pseudomonadota</taxon>
        <taxon>Alphaproteobacteria</taxon>
        <taxon>Hyphomicrobiales</taxon>
        <taxon>Pseudorhodoplanes</taxon>
    </lineage>
</organism>
<dbReference type="GO" id="GO:0055085">
    <property type="term" value="P:transmembrane transport"/>
    <property type="evidence" value="ECO:0007669"/>
    <property type="project" value="InterPro"/>
</dbReference>
<evidence type="ECO:0000256" key="4">
    <source>
        <dbReference type="ARBA" id="ARBA00022692"/>
    </source>
</evidence>
<keyword evidence="2 7" id="KW-0813">Transport</keyword>
<evidence type="ECO:0000256" key="7">
    <source>
        <dbReference type="RuleBase" id="RU363032"/>
    </source>
</evidence>
<feature type="transmembrane region" description="Helical" evidence="7">
    <location>
        <begin position="31"/>
        <end position="48"/>
    </location>
</feature>
<protein>
    <submittedName>
        <fullName evidence="8">Uncharacterized protein</fullName>
    </submittedName>
</protein>
<dbReference type="Pfam" id="PF00528">
    <property type="entry name" value="BPD_transp_1"/>
    <property type="match status" value="1"/>
</dbReference>
<proteinExistence type="inferred from homology"/>
<dbReference type="PANTHER" id="PTHR30151:SF0">
    <property type="entry name" value="ABC TRANSPORTER PERMEASE PROTEIN MJ0413-RELATED"/>
    <property type="match status" value="1"/>
</dbReference>
<evidence type="ECO:0000256" key="5">
    <source>
        <dbReference type="ARBA" id="ARBA00022989"/>
    </source>
</evidence>
<keyword evidence="4 7" id="KW-0812">Transmembrane</keyword>
<evidence type="ECO:0000256" key="2">
    <source>
        <dbReference type="ARBA" id="ARBA00022448"/>
    </source>
</evidence>
<dbReference type="Proteomes" id="UP000194137">
    <property type="component" value="Chromosome"/>
</dbReference>
<evidence type="ECO:0000256" key="6">
    <source>
        <dbReference type="ARBA" id="ARBA00023136"/>
    </source>
</evidence>
<keyword evidence="5 7" id="KW-1133">Transmembrane helix</keyword>
<sequence>MTAIDMTEQPVIEHPEARSARFDLQSFYKHARLLLLPLVTAAIIIGAWEAIVRLKNIPEVLLPAPSVIAVRLIDTLPFLLKQAVPTTLETIAGFLISLVLGVGLAVLVSASRFAREALYPNIVFFQLIPKIALAPLFIVWLGIGSESRVTFSVFISFFPVVVATLTGLTSVDRDLLRLCKAVGATGSKVYTRVRFPAAVPHIFAGLKIAITFAMIGVIVGEFITAQAGLGYMILFAASQAEMPLIFASITLLCVIGLVLYGLVVAAEAFALKRYGA</sequence>